<dbReference type="EMBL" id="BJWL01000026">
    <property type="protein sequence ID" value="GFZ16787.1"/>
    <property type="molecule type" value="Genomic_DNA"/>
</dbReference>
<proteinExistence type="predicted"/>
<dbReference type="PANTHER" id="PTHR31099">
    <property type="entry name" value="OS06G0165300 PROTEIN"/>
    <property type="match status" value="1"/>
</dbReference>
<accession>A0A7J0H0Y9</accession>
<dbReference type="OrthoDB" id="672227at2759"/>
<evidence type="ECO:0000256" key="1">
    <source>
        <dbReference type="SAM" id="MobiDB-lite"/>
    </source>
</evidence>
<protein>
    <recommendedName>
        <fullName evidence="2">Transposase (putative) gypsy type domain-containing protein</fullName>
    </recommendedName>
</protein>
<dbReference type="InterPro" id="IPR007321">
    <property type="entry name" value="Transposase_28"/>
</dbReference>
<dbReference type="Pfam" id="PF04195">
    <property type="entry name" value="Transposase_28"/>
    <property type="match status" value="1"/>
</dbReference>
<dbReference type="PANTHER" id="PTHR31099:SF28">
    <property type="entry name" value="F5J5.12"/>
    <property type="match status" value="1"/>
</dbReference>
<name>A0A7J0H0Y9_9ERIC</name>
<evidence type="ECO:0000259" key="2">
    <source>
        <dbReference type="Pfam" id="PF04195"/>
    </source>
</evidence>
<organism evidence="3 4">
    <name type="scientific">Actinidia rufa</name>
    <dbReference type="NCBI Taxonomy" id="165716"/>
    <lineage>
        <taxon>Eukaryota</taxon>
        <taxon>Viridiplantae</taxon>
        <taxon>Streptophyta</taxon>
        <taxon>Embryophyta</taxon>
        <taxon>Tracheophyta</taxon>
        <taxon>Spermatophyta</taxon>
        <taxon>Magnoliopsida</taxon>
        <taxon>eudicotyledons</taxon>
        <taxon>Gunneridae</taxon>
        <taxon>Pentapetalae</taxon>
        <taxon>asterids</taxon>
        <taxon>Ericales</taxon>
        <taxon>Actinidiaceae</taxon>
        <taxon>Actinidia</taxon>
    </lineage>
</organism>
<evidence type="ECO:0000313" key="3">
    <source>
        <dbReference type="EMBL" id="GFZ16787.1"/>
    </source>
</evidence>
<keyword evidence="4" id="KW-1185">Reference proteome</keyword>
<dbReference type="Proteomes" id="UP000585474">
    <property type="component" value="Unassembled WGS sequence"/>
</dbReference>
<sequence length="295" mass="32635">MTQGELDHLRESCSIVSGIQIRLPEADETIASTRLGEVAFYEAAFQASLHLPIHPTIRRILAYYNICPTQLAPNAWQSIVGYPSNVNGWKKTFFFILEDNWEFAHEKSQGLGVTRVPRSWGTPGKHCNMLPTLTEIEVTRAQAQKPNQIQGCPLSSDRMTARRKGLAASRGEEEEASCQGQGNVKPGSKQGGGTCRNPLGEDLVQSQGYLGAQHLCHGEPWHCKEAPLMAYFACRPRGCGEIGPRLGDHEVASKYFGKGFDLCKKQIGHLHSALDIQDLQIHPELVEEDEGEEKC</sequence>
<evidence type="ECO:0000313" key="4">
    <source>
        <dbReference type="Proteomes" id="UP000585474"/>
    </source>
</evidence>
<feature type="region of interest" description="Disordered" evidence="1">
    <location>
        <begin position="142"/>
        <end position="198"/>
    </location>
</feature>
<comment type="caution">
    <text evidence="3">The sequence shown here is derived from an EMBL/GenBank/DDBJ whole genome shotgun (WGS) entry which is preliminary data.</text>
</comment>
<dbReference type="AlphaFoldDB" id="A0A7J0H0Y9"/>
<gene>
    <name evidence="3" type="ORF">Acr_26g0000570</name>
</gene>
<reference evidence="3 4" key="1">
    <citation type="submission" date="2019-07" db="EMBL/GenBank/DDBJ databases">
        <title>De Novo Assembly of kiwifruit Actinidia rufa.</title>
        <authorList>
            <person name="Sugita-Konishi S."/>
            <person name="Sato K."/>
            <person name="Mori E."/>
            <person name="Abe Y."/>
            <person name="Kisaki G."/>
            <person name="Hamano K."/>
            <person name="Suezawa K."/>
            <person name="Otani M."/>
            <person name="Fukuda T."/>
            <person name="Manabe T."/>
            <person name="Gomi K."/>
            <person name="Tabuchi M."/>
            <person name="Akimitsu K."/>
            <person name="Kataoka I."/>
        </authorList>
    </citation>
    <scope>NUCLEOTIDE SEQUENCE [LARGE SCALE GENOMIC DNA]</scope>
    <source>
        <strain evidence="4">cv. Fuchu</strain>
    </source>
</reference>
<feature type="domain" description="Transposase (putative) gypsy type" evidence="2">
    <location>
        <begin position="41"/>
        <end position="80"/>
    </location>
</feature>